<evidence type="ECO:0000256" key="9">
    <source>
        <dbReference type="SAM" id="MobiDB-lite"/>
    </source>
</evidence>
<dbReference type="AlphaFoldDB" id="A0A9B0H205"/>
<dbReference type="Pfam" id="PF02038">
    <property type="entry name" value="ATP1G1_PLM_MAT8"/>
    <property type="match status" value="1"/>
</dbReference>
<evidence type="ECO:0000256" key="3">
    <source>
        <dbReference type="ARBA" id="ARBA00022448"/>
    </source>
</evidence>
<keyword evidence="3 8" id="KW-0813">Transport</keyword>
<evidence type="ECO:0000256" key="5">
    <source>
        <dbReference type="ARBA" id="ARBA00022989"/>
    </source>
</evidence>
<dbReference type="Gene3D" id="1.20.5.780">
    <property type="entry name" value="Single helix bin"/>
    <property type="match status" value="1"/>
</dbReference>
<sequence>MTDPTSVGKDVERLEHSTLLVECSRTARLLPNGSQVWVRDTEEASQLQREVEWQSLEKGVTKVRGVGGGLQPHISPLCEALPKSKVPCRLSGLTPCSSPPPGPFPRPPCSWLPPPWLALGSAAVRALHLSYPSDSSVPVTKDHNFPKAVTIPGHEGIVALGGAAGFKEPEPTWAEHSPSSLSRSAPDSQDTEALRGLPALEASDLVDKDSPFYYDWESLQLGGMIFGGLLCIAGILIALSEWWVSQAGPGDSELMHPGKKKRVCFSSGRAWAAMGNVIGLRDDI</sequence>
<evidence type="ECO:0000256" key="7">
    <source>
        <dbReference type="ARBA" id="ARBA00023136"/>
    </source>
</evidence>
<organism evidence="10 11">
    <name type="scientific">Odobenus rosmarus divergens</name>
    <name type="common">Pacific walrus</name>
    <dbReference type="NCBI Taxonomy" id="9708"/>
    <lineage>
        <taxon>Eukaryota</taxon>
        <taxon>Metazoa</taxon>
        <taxon>Chordata</taxon>
        <taxon>Craniata</taxon>
        <taxon>Vertebrata</taxon>
        <taxon>Euteleostomi</taxon>
        <taxon>Mammalia</taxon>
        <taxon>Eutheria</taxon>
        <taxon>Laurasiatheria</taxon>
        <taxon>Carnivora</taxon>
        <taxon>Caniformia</taxon>
        <taxon>Pinnipedia</taxon>
        <taxon>Odobenidae</taxon>
        <taxon>Odobenus</taxon>
    </lineage>
</organism>
<name>A0A9B0H205_ODORO</name>
<dbReference type="GO" id="GO:0071805">
    <property type="term" value="P:potassium ion transmembrane transport"/>
    <property type="evidence" value="ECO:0007669"/>
    <property type="project" value="InterPro"/>
</dbReference>
<dbReference type="InterPro" id="IPR047297">
    <property type="entry name" value="FXYD_motif"/>
</dbReference>
<feature type="compositionally biased region" description="Low complexity" evidence="9">
    <location>
        <begin position="177"/>
        <end position="188"/>
    </location>
</feature>
<feature type="region of interest" description="Disordered" evidence="9">
    <location>
        <begin position="168"/>
        <end position="191"/>
    </location>
</feature>
<comment type="similarity">
    <text evidence="2 8">Belongs to the FXYD family.</text>
</comment>
<keyword evidence="10" id="KW-1185">Reference proteome</keyword>
<evidence type="ECO:0000313" key="11">
    <source>
        <dbReference type="RefSeq" id="XP_004410300.1"/>
    </source>
</evidence>
<dbReference type="PROSITE" id="PS01310">
    <property type="entry name" value="FXYD"/>
    <property type="match status" value="1"/>
</dbReference>
<dbReference type="InterPro" id="IPR000272">
    <property type="entry name" value="Ion-transport_regulator_FXYD"/>
</dbReference>
<gene>
    <name evidence="11" type="primary">LOC101372421</name>
</gene>
<evidence type="ECO:0000256" key="6">
    <source>
        <dbReference type="ARBA" id="ARBA00023065"/>
    </source>
</evidence>
<dbReference type="CDD" id="cd20322">
    <property type="entry name" value="FXYD4"/>
    <property type="match status" value="1"/>
</dbReference>
<dbReference type="PANTHER" id="PTHR14132:SF10">
    <property type="entry name" value="FXYD DOMAIN-CONTAINING ION TRANSPORT REGULATOR 4"/>
    <property type="match status" value="1"/>
</dbReference>
<accession>A0A9B0H205</accession>
<dbReference type="GO" id="GO:0017080">
    <property type="term" value="F:sodium channel regulator activity"/>
    <property type="evidence" value="ECO:0007669"/>
    <property type="project" value="TreeGrafter"/>
</dbReference>
<dbReference type="InterPro" id="IPR047283">
    <property type="entry name" value="FXYD4"/>
</dbReference>
<comment type="subcellular location">
    <subcellularLocation>
        <location evidence="1">Membrane</location>
        <topology evidence="1">Single-pass membrane protein</topology>
    </subcellularLocation>
</comment>
<keyword evidence="5 8" id="KW-1133">Transmembrane helix</keyword>
<dbReference type="Proteomes" id="UP000245340">
    <property type="component" value="Unplaced"/>
</dbReference>
<evidence type="ECO:0000256" key="4">
    <source>
        <dbReference type="ARBA" id="ARBA00022692"/>
    </source>
</evidence>
<dbReference type="GO" id="GO:0043269">
    <property type="term" value="P:regulation of monoatomic ion transport"/>
    <property type="evidence" value="ECO:0007669"/>
    <property type="project" value="InterPro"/>
</dbReference>
<keyword evidence="6 8" id="KW-0406">Ion transport</keyword>
<dbReference type="GO" id="GO:0016020">
    <property type="term" value="C:membrane"/>
    <property type="evidence" value="ECO:0007669"/>
    <property type="project" value="UniProtKB-SubCell"/>
</dbReference>
<dbReference type="RefSeq" id="XP_004410300.1">
    <property type="nucleotide sequence ID" value="XM_004410243.1"/>
</dbReference>
<keyword evidence="4 8" id="KW-0812">Transmembrane</keyword>
<evidence type="ECO:0000313" key="10">
    <source>
        <dbReference type="Proteomes" id="UP000245340"/>
    </source>
</evidence>
<reference evidence="11" key="1">
    <citation type="submission" date="2025-08" db="UniProtKB">
        <authorList>
            <consortium name="RefSeq"/>
        </authorList>
    </citation>
    <scope>IDENTIFICATION</scope>
</reference>
<feature type="transmembrane region" description="Helical" evidence="8">
    <location>
        <begin position="219"/>
        <end position="239"/>
    </location>
</feature>
<evidence type="ECO:0000256" key="2">
    <source>
        <dbReference type="ARBA" id="ARBA00005948"/>
    </source>
</evidence>
<dbReference type="PANTHER" id="PTHR14132">
    <property type="entry name" value="SODIUM/POTASSIUM-TRANSPORTING ATPASE SUBUNIT GAMMA"/>
    <property type="match status" value="1"/>
</dbReference>
<evidence type="ECO:0000256" key="1">
    <source>
        <dbReference type="ARBA" id="ARBA00004167"/>
    </source>
</evidence>
<keyword evidence="7 8" id="KW-0472">Membrane</keyword>
<proteinExistence type="inferred from homology"/>
<protein>
    <recommendedName>
        <fullName evidence="8">FXYD domain-containing ion transport regulator</fullName>
    </recommendedName>
</protein>
<evidence type="ECO:0000256" key="8">
    <source>
        <dbReference type="RuleBase" id="RU364131"/>
    </source>
</evidence>